<dbReference type="PANTHER" id="PTHR12993">
    <property type="entry name" value="N-ACETYLGLUCOSAMINYL-PHOSPHATIDYLINOSITOL DE-N-ACETYLASE-RELATED"/>
    <property type="match status" value="1"/>
</dbReference>
<evidence type="ECO:0000313" key="2">
    <source>
        <dbReference type="Proteomes" id="UP000324595"/>
    </source>
</evidence>
<dbReference type="InterPro" id="IPR024078">
    <property type="entry name" value="LmbE-like_dom_sf"/>
</dbReference>
<keyword evidence="2" id="KW-1185">Reference proteome</keyword>
<dbReference type="OrthoDB" id="937663at2"/>
<evidence type="ECO:0000313" key="1">
    <source>
        <dbReference type="EMBL" id="TYP95546.1"/>
    </source>
</evidence>
<sequence length="323" mass="37100">MSITKLIRPYSSFVMRKLSYLFCFLLLGIFVIGSPADAQELDYKPKVLLVTAHPDDDALFSATVFKTTHLLNGVVDLALMTNGEGGYKYSTLGNFIYNRELDKEEVGRAYLPGIRKRELMAGGKIVGLRNYFFFDQVDKEYSKDIDNPLKRWDTKIVIRRLQNILKQEQYDFVFTMTPSEDTHAHHKASAILALRAIKKLPKDERPTVLATDITSSVDDSTSYTQLEGYPISKLAVEESPLQFDRRQTFGHEERLNYKIIASWVIAEHKSQGTMQLLMGRGNVEQYWPYAMNDSARIEKAHTFFEAVNEVPIYRNPDIDFDNE</sequence>
<comment type="caution">
    <text evidence="1">The sequence shown here is derived from an EMBL/GenBank/DDBJ whole genome shotgun (WGS) entry which is preliminary data.</text>
</comment>
<name>A0A5D3YN36_9BACT</name>
<gene>
    <name evidence="1" type="ORF">LX73_0854</name>
</gene>
<protein>
    <submittedName>
        <fullName evidence="1">N-acetylglucosaminyl deacetylase, LmbE family</fullName>
    </submittedName>
</protein>
<dbReference type="Pfam" id="PF02585">
    <property type="entry name" value="PIG-L"/>
    <property type="match status" value="1"/>
</dbReference>
<dbReference type="Proteomes" id="UP000324595">
    <property type="component" value="Unassembled WGS sequence"/>
</dbReference>
<proteinExistence type="predicted"/>
<dbReference type="InterPro" id="IPR003737">
    <property type="entry name" value="GlcNAc_PI_deacetylase-related"/>
</dbReference>
<dbReference type="Gene3D" id="3.40.50.10320">
    <property type="entry name" value="LmbE-like"/>
    <property type="match status" value="1"/>
</dbReference>
<dbReference type="EMBL" id="VNHY01000001">
    <property type="protein sequence ID" value="TYP95546.1"/>
    <property type="molecule type" value="Genomic_DNA"/>
</dbReference>
<dbReference type="GO" id="GO:0000225">
    <property type="term" value="F:N-acetylglucosaminylphosphatidylinositol deacetylase activity"/>
    <property type="evidence" value="ECO:0007669"/>
    <property type="project" value="TreeGrafter"/>
</dbReference>
<dbReference type="SUPFAM" id="SSF102588">
    <property type="entry name" value="LmbE-like"/>
    <property type="match status" value="1"/>
</dbReference>
<dbReference type="AlphaFoldDB" id="A0A5D3YN36"/>
<accession>A0A5D3YN36</accession>
<dbReference type="PANTHER" id="PTHR12993:SF11">
    <property type="entry name" value="N-ACETYLGLUCOSAMINYL-PHOSPHATIDYLINOSITOL DE-N-ACETYLASE"/>
    <property type="match status" value="1"/>
</dbReference>
<reference evidence="1 2" key="1">
    <citation type="submission" date="2019-07" db="EMBL/GenBank/DDBJ databases">
        <title>Genomic Encyclopedia of Archaeal and Bacterial Type Strains, Phase II (KMG-II): from individual species to whole genera.</title>
        <authorList>
            <person name="Goeker M."/>
        </authorList>
    </citation>
    <scope>NUCLEOTIDE SEQUENCE [LARGE SCALE GENOMIC DNA]</scope>
    <source>
        <strain evidence="1 2">DSM 21935</strain>
    </source>
</reference>
<organism evidence="1 2">
    <name type="scientific">Fodinibius salinus</name>
    <dbReference type="NCBI Taxonomy" id="860790"/>
    <lineage>
        <taxon>Bacteria</taxon>
        <taxon>Pseudomonadati</taxon>
        <taxon>Balneolota</taxon>
        <taxon>Balneolia</taxon>
        <taxon>Balneolales</taxon>
        <taxon>Balneolaceae</taxon>
        <taxon>Fodinibius</taxon>
    </lineage>
</organism>